<dbReference type="PANTHER" id="PTHR30408">
    <property type="entry name" value="TYPE-1 RESTRICTION ENZYME ECOKI SPECIFICITY PROTEIN"/>
    <property type="match status" value="1"/>
</dbReference>
<dbReference type="Gene3D" id="3.90.220.20">
    <property type="entry name" value="DNA methylase specificity domains"/>
    <property type="match status" value="1"/>
</dbReference>
<feature type="non-terminal residue" evidence="5">
    <location>
        <position position="239"/>
    </location>
</feature>
<evidence type="ECO:0000256" key="3">
    <source>
        <dbReference type="ARBA" id="ARBA00023125"/>
    </source>
</evidence>
<dbReference type="InterPro" id="IPR052021">
    <property type="entry name" value="Type-I_RS_S_subunit"/>
</dbReference>
<evidence type="ECO:0000256" key="1">
    <source>
        <dbReference type="ARBA" id="ARBA00010923"/>
    </source>
</evidence>
<keyword evidence="6" id="KW-1185">Reference proteome</keyword>
<dbReference type="AlphaFoldDB" id="A0A3A1YA57"/>
<feature type="domain" description="Type I restriction modification DNA specificity" evidence="4">
    <location>
        <begin position="21"/>
        <end position="178"/>
    </location>
</feature>
<name>A0A3A1YA57_9GAMM</name>
<evidence type="ECO:0000313" key="6">
    <source>
        <dbReference type="Proteomes" id="UP000265691"/>
    </source>
</evidence>
<keyword evidence="3" id="KW-0238">DNA-binding</keyword>
<dbReference type="OrthoDB" id="9798929at2"/>
<accession>A0A3A1YA57</accession>
<protein>
    <recommendedName>
        <fullName evidence="4">Type I restriction modification DNA specificity domain-containing protein</fullName>
    </recommendedName>
</protein>
<dbReference type="RefSeq" id="WP_147396809.1">
    <property type="nucleotide sequence ID" value="NZ_NRHC01000039.1"/>
</dbReference>
<keyword evidence="2" id="KW-0680">Restriction system</keyword>
<organism evidence="5 6">
    <name type="scientific">Psittacicella hinzii</name>
    <dbReference type="NCBI Taxonomy" id="2028575"/>
    <lineage>
        <taxon>Bacteria</taxon>
        <taxon>Pseudomonadati</taxon>
        <taxon>Pseudomonadota</taxon>
        <taxon>Gammaproteobacteria</taxon>
        <taxon>Pasteurellales</taxon>
        <taxon>Psittacicellaceae</taxon>
        <taxon>Psittacicella</taxon>
    </lineage>
</organism>
<dbReference type="PANTHER" id="PTHR30408:SF12">
    <property type="entry name" value="TYPE I RESTRICTION ENZYME MJAVIII SPECIFICITY SUBUNIT"/>
    <property type="match status" value="1"/>
</dbReference>
<reference evidence="5 6" key="1">
    <citation type="submission" date="2017-08" db="EMBL/GenBank/DDBJ databases">
        <title>Reclassification of Bisgaard taxon 37 and 44.</title>
        <authorList>
            <person name="Christensen H."/>
        </authorList>
    </citation>
    <scope>NUCLEOTIDE SEQUENCE [LARGE SCALE GENOMIC DNA]</scope>
    <source>
        <strain evidence="5 6">B96_3</strain>
    </source>
</reference>
<proteinExistence type="inferred from homology"/>
<evidence type="ECO:0000313" key="5">
    <source>
        <dbReference type="EMBL" id="RIY33034.1"/>
    </source>
</evidence>
<dbReference type="EMBL" id="NRHC01000039">
    <property type="protein sequence ID" value="RIY33034.1"/>
    <property type="molecule type" value="Genomic_DNA"/>
</dbReference>
<evidence type="ECO:0000256" key="2">
    <source>
        <dbReference type="ARBA" id="ARBA00022747"/>
    </source>
</evidence>
<dbReference type="GO" id="GO:0009307">
    <property type="term" value="P:DNA restriction-modification system"/>
    <property type="evidence" value="ECO:0007669"/>
    <property type="project" value="UniProtKB-KW"/>
</dbReference>
<comment type="similarity">
    <text evidence="1">Belongs to the type-I restriction system S methylase family.</text>
</comment>
<dbReference type="Pfam" id="PF01420">
    <property type="entry name" value="Methylase_S"/>
    <property type="match status" value="1"/>
</dbReference>
<dbReference type="InterPro" id="IPR000055">
    <property type="entry name" value="Restrct_endonuc_typeI_TRD"/>
</dbReference>
<comment type="caution">
    <text evidence="5">The sequence shown here is derived from an EMBL/GenBank/DDBJ whole genome shotgun (WGS) entry which is preliminary data.</text>
</comment>
<evidence type="ECO:0000259" key="4">
    <source>
        <dbReference type="Pfam" id="PF01420"/>
    </source>
</evidence>
<dbReference type="Proteomes" id="UP000265691">
    <property type="component" value="Unassembled WGS sequence"/>
</dbReference>
<dbReference type="SUPFAM" id="SSF116734">
    <property type="entry name" value="DNA methylase specificity domain"/>
    <property type="match status" value="1"/>
</dbReference>
<gene>
    <name evidence="5" type="ORF">CKF54_03635</name>
</gene>
<dbReference type="InterPro" id="IPR044946">
    <property type="entry name" value="Restrct_endonuc_typeI_TRD_sf"/>
</dbReference>
<sequence>MQKFPKLSFTNDKTPYTFALLDDVVTYRIRNKDLDLSSSGKYQAVSIKAIGNDNRVVEFKHYTDSPDDLLKHGDIVMVMYGYCGRSAIVTEDYKYVLNPRVGLLRVKDEKQIDPYYLQAYFQRHESRRFMYVISQGTAQMFMTYTNLKSLPVQFPKIEEQNKVGHLFKELDDLIETTTDSYKKYIMLRKALIQRMVKPADGIPLLGFPEFYQGEDKESQKWKKSKVVEIATFYNLFSRF</sequence>
<dbReference type="GO" id="GO:0003677">
    <property type="term" value="F:DNA binding"/>
    <property type="evidence" value="ECO:0007669"/>
    <property type="project" value="UniProtKB-KW"/>
</dbReference>